<evidence type="ECO:0000259" key="2">
    <source>
        <dbReference type="PROSITE" id="PS50011"/>
    </source>
</evidence>
<dbReference type="InterPro" id="IPR011009">
    <property type="entry name" value="Kinase-like_dom_sf"/>
</dbReference>
<dbReference type="InterPro" id="IPR000719">
    <property type="entry name" value="Prot_kinase_dom"/>
</dbReference>
<dbReference type="OrthoDB" id="70770at2759"/>
<feature type="compositionally biased region" description="Low complexity" evidence="1">
    <location>
        <begin position="601"/>
        <end position="613"/>
    </location>
</feature>
<dbReference type="PANTHER" id="PTHR44329:SF260">
    <property type="entry name" value="PROTEIN KINASE DOMAIN-CONTAINING PROTEIN"/>
    <property type="match status" value="1"/>
</dbReference>
<reference evidence="3 4" key="1">
    <citation type="journal article" date="2020" name="Nat. Food">
        <title>A phased Vanilla planifolia genome enables genetic improvement of flavour and production.</title>
        <authorList>
            <person name="Hasing T."/>
            <person name="Tang H."/>
            <person name="Brym M."/>
            <person name="Khazi F."/>
            <person name="Huang T."/>
            <person name="Chambers A.H."/>
        </authorList>
    </citation>
    <scope>NUCLEOTIDE SEQUENCE [LARGE SCALE GENOMIC DNA]</scope>
    <source>
        <tissue evidence="3">Leaf</tissue>
    </source>
</reference>
<evidence type="ECO:0000313" key="3">
    <source>
        <dbReference type="EMBL" id="KAG0485082.1"/>
    </source>
</evidence>
<dbReference type="PROSITE" id="PS50011">
    <property type="entry name" value="PROTEIN_KINASE_DOM"/>
    <property type="match status" value="1"/>
</dbReference>
<organism evidence="3 4">
    <name type="scientific">Vanilla planifolia</name>
    <name type="common">Vanilla</name>
    <dbReference type="NCBI Taxonomy" id="51239"/>
    <lineage>
        <taxon>Eukaryota</taxon>
        <taxon>Viridiplantae</taxon>
        <taxon>Streptophyta</taxon>
        <taxon>Embryophyta</taxon>
        <taxon>Tracheophyta</taxon>
        <taxon>Spermatophyta</taxon>
        <taxon>Magnoliopsida</taxon>
        <taxon>Liliopsida</taxon>
        <taxon>Asparagales</taxon>
        <taxon>Orchidaceae</taxon>
        <taxon>Vanilloideae</taxon>
        <taxon>Vanilleae</taxon>
        <taxon>Vanilla</taxon>
    </lineage>
</organism>
<dbReference type="Pfam" id="PF06760">
    <property type="entry name" value="DUF1221"/>
    <property type="match status" value="1"/>
</dbReference>
<sequence length="694" mass="79245">MEQFRQVGEVLGSIRAIMVFRHDIRINPRQCQLLADATESAFAGIAEEMRQHLRLEERNTKWKALEHPLKELHRVFRDVEHYIRQSLEHKDWWGRALALSQSIDCVNLHLHNLLWCIPVVVEAIETVGELTGDSQEEMNRRRLVLSKKYEREWMESSLFQHRFGKLYLVTQDMCRRMDTAVKEDRWILSETISEKRSSMTKQESLLAELLTSPRGKILPISTLVSSPEYQVRRRLGSSSRLKEIQWMGESFALKHIFGEGEQSMQEISLLSSLSHPNVMQYMYLFSDEDKKECLIVMELMNKDLINYIKEISCSKRRVPIPLLVAVDVMLQIARGMEYLHSRNIYHGDLNPSNILVKTKNSTSDGYVQVKISGLGKSAASRTTSKGPTSPGAETNSCIWYAPEVFSEQEQPFAAEAGNAKKYSEKADVYSFAMICFELLTGKVPFEDSHLQGEKMSRNIRTGERPLFPFPSPKFLTNLTKRCWHADPNQRPTFSSICRTLRYIKRFLIMNPESGQPDPPSPPLDYFDIEMTLSKKFVSWQRREVLQVSDIPFEMYAYRVMERERTFANVKDKSSDSSSETSISGEDNGFLPTVAEDVMSLSRVSSTSGSGRSSNATYNGFKNNMVRKGEVKPRGSSKQIGSYNFKVKIESSPQRLISSKGSIMLKAGSPVHRAKSVVMSPLRHRSSGHASDSEL</sequence>
<dbReference type="GO" id="GO:0004674">
    <property type="term" value="F:protein serine/threonine kinase activity"/>
    <property type="evidence" value="ECO:0007669"/>
    <property type="project" value="TreeGrafter"/>
</dbReference>
<evidence type="ECO:0000313" key="4">
    <source>
        <dbReference type="Proteomes" id="UP000636800"/>
    </source>
</evidence>
<dbReference type="GO" id="GO:0005524">
    <property type="term" value="F:ATP binding"/>
    <property type="evidence" value="ECO:0007669"/>
    <property type="project" value="InterPro"/>
</dbReference>
<name>A0A835RFP1_VANPL</name>
<dbReference type="AlphaFoldDB" id="A0A835RFP1"/>
<dbReference type="Pfam" id="PF07714">
    <property type="entry name" value="PK_Tyr_Ser-Thr"/>
    <property type="match status" value="1"/>
</dbReference>
<dbReference type="Gene3D" id="1.10.510.10">
    <property type="entry name" value="Transferase(Phosphotransferase) domain 1"/>
    <property type="match status" value="1"/>
</dbReference>
<gene>
    <name evidence="3" type="ORF">HPP92_009161</name>
</gene>
<protein>
    <recommendedName>
        <fullName evidence="2">Protein kinase domain-containing protein</fullName>
    </recommendedName>
</protein>
<feature type="domain" description="Protein kinase" evidence="2">
    <location>
        <begin position="229"/>
        <end position="507"/>
    </location>
</feature>
<dbReference type="InterPro" id="IPR051681">
    <property type="entry name" value="Ser/Thr_Kinases-Pseudokinases"/>
</dbReference>
<accession>A0A835RFP1</accession>
<feature type="region of interest" description="Disordered" evidence="1">
    <location>
        <begin position="601"/>
        <end position="637"/>
    </location>
</feature>
<dbReference type="FunFam" id="1.10.510.10:FF:000778">
    <property type="entry name" value="Kinase family protein"/>
    <property type="match status" value="1"/>
</dbReference>
<keyword evidence="4" id="KW-1185">Reference proteome</keyword>
<dbReference type="EMBL" id="JADCNL010000004">
    <property type="protein sequence ID" value="KAG0485082.1"/>
    <property type="molecule type" value="Genomic_DNA"/>
</dbReference>
<proteinExistence type="predicted"/>
<dbReference type="PANTHER" id="PTHR44329">
    <property type="entry name" value="SERINE/THREONINE-PROTEIN KINASE TNNI3K-RELATED"/>
    <property type="match status" value="1"/>
</dbReference>
<dbReference type="InterPro" id="IPR010632">
    <property type="entry name" value="DUF1221"/>
</dbReference>
<dbReference type="InterPro" id="IPR001245">
    <property type="entry name" value="Ser-Thr/Tyr_kinase_cat_dom"/>
</dbReference>
<evidence type="ECO:0000256" key="1">
    <source>
        <dbReference type="SAM" id="MobiDB-lite"/>
    </source>
</evidence>
<feature type="region of interest" description="Disordered" evidence="1">
    <location>
        <begin position="568"/>
        <end position="589"/>
    </location>
</feature>
<dbReference type="SUPFAM" id="SSF56112">
    <property type="entry name" value="Protein kinase-like (PK-like)"/>
    <property type="match status" value="1"/>
</dbReference>
<dbReference type="Proteomes" id="UP000636800">
    <property type="component" value="Unassembled WGS sequence"/>
</dbReference>
<feature type="region of interest" description="Disordered" evidence="1">
    <location>
        <begin position="672"/>
        <end position="694"/>
    </location>
</feature>
<comment type="caution">
    <text evidence="3">The sequence shown here is derived from an EMBL/GenBank/DDBJ whole genome shotgun (WGS) entry which is preliminary data.</text>
</comment>